<dbReference type="Proteomes" id="UP001054945">
    <property type="component" value="Unassembled WGS sequence"/>
</dbReference>
<keyword evidence="2" id="KW-1185">Reference proteome</keyword>
<evidence type="ECO:0000313" key="1">
    <source>
        <dbReference type="EMBL" id="GIY49713.1"/>
    </source>
</evidence>
<dbReference type="AlphaFoldDB" id="A0AAV4TYV5"/>
<organism evidence="1 2">
    <name type="scientific">Caerostris extrusa</name>
    <name type="common">Bark spider</name>
    <name type="synonym">Caerostris bankana</name>
    <dbReference type="NCBI Taxonomy" id="172846"/>
    <lineage>
        <taxon>Eukaryota</taxon>
        <taxon>Metazoa</taxon>
        <taxon>Ecdysozoa</taxon>
        <taxon>Arthropoda</taxon>
        <taxon>Chelicerata</taxon>
        <taxon>Arachnida</taxon>
        <taxon>Araneae</taxon>
        <taxon>Araneomorphae</taxon>
        <taxon>Entelegynae</taxon>
        <taxon>Araneoidea</taxon>
        <taxon>Araneidae</taxon>
        <taxon>Caerostris</taxon>
    </lineage>
</organism>
<name>A0AAV4TYV5_CAEEX</name>
<gene>
    <name evidence="1" type="ORF">CEXT_526861</name>
</gene>
<accession>A0AAV4TYV5</accession>
<reference evidence="1 2" key="1">
    <citation type="submission" date="2021-06" db="EMBL/GenBank/DDBJ databases">
        <title>Caerostris extrusa draft genome.</title>
        <authorList>
            <person name="Kono N."/>
            <person name="Arakawa K."/>
        </authorList>
    </citation>
    <scope>NUCLEOTIDE SEQUENCE [LARGE SCALE GENOMIC DNA]</scope>
</reference>
<evidence type="ECO:0000313" key="2">
    <source>
        <dbReference type="Proteomes" id="UP001054945"/>
    </source>
</evidence>
<sequence>MIFKVKATKDFQGKATKDFQGKATKDFVKANKDFQEKTKDFQAKRLPKIFKGNLYIPSSSIHECIIRKVYPICDTLGAMS</sequence>
<comment type="caution">
    <text evidence="1">The sequence shown here is derived from an EMBL/GenBank/DDBJ whole genome shotgun (WGS) entry which is preliminary data.</text>
</comment>
<proteinExistence type="predicted"/>
<dbReference type="EMBL" id="BPLR01011868">
    <property type="protein sequence ID" value="GIY49713.1"/>
    <property type="molecule type" value="Genomic_DNA"/>
</dbReference>
<protein>
    <submittedName>
        <fullName evidence="1">Uncharacterized protein</fullName>
    </submittedName>
</protein>